<sequence>MYDELLAVHTVLRRAAALTAAAMSRLATGEPVDVETLVRVTHWQHEFLRRHRRHAEVRFWPVLRDLFPGVALNSLRTSRTALDAQLSRLVQATDDLEHALMFPAPHRLAAAVGIAAALGEPAAARTRDLLTAHLDHEELTLWEVFPRIPAYTIETLRRAVADLPPRSAPELVLGLLSDPRPAPGAAAVLDHLPAAMRPARPAMAERYEQTKRDLAL</sequence>
<evidence type="ECO:0000313" key="2">
    <source>
        <dbReference type="Proteomes" id="UP001501624"/>
    </source>
</evidence>
<gene>
    <name evidence="1" type="ORF">GCM10022380_64960</name>
</gene>
<dbReference type="RefSeq" id="WP_237335462.1">
    <property type="nucleotide sequence ID" value="NZ_BAABCM010000011.1"/>
</dbReference>
<reference evidence="2" key="1">
    <citation type="journal article" date="2019" name="Int. J. Syst. Evol. Microbiol.">
        <title>The Global Catalogue of Microorganisms (GCM) 10K type strain sequencing project: providing services to taxonomists for standard genome sequencing and annotation.</title>
        <authorList>
            <consortium name="The Broad Institute Genomics Platform"/>
            <consortium name="The Broad Institute Genome Sequencing Center for Infectious Disease"/>
            <person name="Wu L."/>
            <person name="Ma J."/>
        </authorList>
    </citation>
    <scope>NUCLEOTIDE SEQUENCE [LARGE SCALE GENOMIC DNA]</scope>
    <source>
        <strain evidence="2">JCM 17017</strain>
    </source>
</reference>
<proteinExistence type="predicted"/>
<comment type="caution">
    <text evidence="1">The sequence shown here is derived from an EMBL/GenBank/DDBJ whole genome shotgun (WGS) entry which is preliminary data.</text>
</comment>
<organism evidence="1 2">
    <name type="scientific">Amycolatopsis tucumanensis</name>
    <dbReference type="NCBI Taxonomy" id="401106"/>
    <lineage>
        <taxon>Bacteria</taxon>
        <taxon>Bacillati</taxon>
        <taxon>Actinomycetota</taxon>
        <taxon>Actinomycetes</taxon>
        <taxon>Pseudonocardiales</taxon>
        <taxon>Pseudonocardiaceae</taxon>
        <taxon>Amycolatopsis</taxon>
    </lineage>
</organism>
<evidence type="ECO:0000313" key="1">
    <source>
        <dbReference type="EMBL" id="GAA3837852.1"/>
    </source>
</evidence>
<name>A0ABP7J8N2_9PSEU</name>
<dbReference type="Gene3D" id="1.20.120.520">
    <property type="entry name" value="nmb1532 protein domain like"/>
    <property type="match status" value="1"/>
</dbReference>
<accession>A0ABP7J8N2</accession>
<keyword evidence="2" id="KW-1185">Reference proteome</keyword>
<protein>
    <recommendedName>
        <fullName evidence="3">Hemerythrin-like domain-containing protein</fullName>
    </recommendedName>
</protein>
<dbReference type="Proteomes" id="UP001501624">
    <property type="component" value="Unassembled WGS sequence"/>
</dbReference>
<dbReference type="EMBL" id="BAABCM010000011">
    <property type="protein sequence ID" value="GAA3837852.1"/>
    <property type="molecule type" value="Genomic_DNA"/>
</dbReference>
<evidence type="ECO:0008006" key="3">
    <source>
        <dbReference type="Google" id="ProtNLM"/>
    </source>
</evidence>